<keyword evidence="2" id="KW-0732">Signal</keyword>
<gene>
    <name evidence="3" type="ORF">SAMN05216454_101273</name>
</gene>
<organism evidence="3 4">
    <name type="scientific">Peptostreptococcus russellii</name>
    <dbReference type="NCBI Taxonomy" id="215200"/>
    <lineage>
        <taxon>Bacteria</taxon>
        <taxon>Bacillati</taxon>
        <taxon>Bacillota</taxon>
        <taxon>Clostridia</taxon>
        <taxon>Peptostreptococcales</taxon>
        <taxon>Peptostreptococcaceae</taxon>
        <taxon>Peptostreptococcus</taxon>
    </lineage>
</organism>
<protein>
    <recommendedName>
        <fullName evidence="5">Carboxypeptidase regulatory-like domain-containing protein</fullName>
    </recommendedName>
</protein>
<feature type="signal peptide" evidence="2">
    <location>
        <begin position="1"/>
        <end position="23"/>
    </location>
</feature>
<dbReference type="OrthoDB" id="1701791at2"/>
<evidence type="ECO:0000256" key="2">
    <source>
        <dbReference type="SAM" id="SignalP"/>
    </source>
</evidence>
<dbReference type="Proteomes" id="UP000199512">
    <property type="component" value="Unassembled WGS sequence"/>
</dbReference>
<proteinExistence type="predicted"/>
<feature type="region of interest" description="Disordered" evidence="1">
    <location>
        <begin position="279"/>
        <end position="301"/>
    </location>
</feature>
<dbReference type="RefSeq" id="WP_091973668.1">
    <property type="nucleotide sequence ID" value="NZ_FODF01000001.1"/>
</dbReference>
<feature type="region of interest" description="Disordered" evidence="1">
    <location>
        <begin position="537"/>
        <end position="557"/>
    </location>
</feature>
<feature type="compositionally biased region" description="Basic and acidic residues" evidence="1">
    <location>
        <begin position="287"/>
        <end position="301"/>
    </location>
</feature>
<accession>A0A1H8EWE1</accession>
<evidence type="ECO:0000313" key="4">
    <source>
        <dbReference type="Proteomes" id="UP000199512"/>
    </source>
</evidence>
<keyword evidence="4" id="KW-1185">Reference proteome</keyword>
<dbReference type="AlphaFoldDB" id="A0A1H8EWE1"/>
<evidence type="ECO:0000256" key="1">
    <source>
        <dbReference type="SAM" id="MobiDB-lite"/>
    </source>
</evidence>
<feature type="chain" id="PRO_5038661810" description="Carboxypeptidase regulatory-like domain-containing protein" evidence="2">
    <location>
        <begin position="24"/>
        <end position="1070"/>
    </location>
</feature>
<sequence length="1070" mass="119984">MHKRVKKLLSISLAFTIFTSNLAIDFSNALETECNSGQCSLLSEKSFENSEDKNNIRIKVVDKVGSPVKNAIFTLKDEMTASTKDYKTDSEGICILSVDELKNSDYIIELSDPQYSNFVDKTVGSNKREYKIKKFENNITFDEKDFDGEVKTIHLNTVVESEDSFKEVDNENIRLKITDNNGNTISGVKYLMKAFDENKPLNIPTSDKNGLIIIPIADLEAKPYELKIDDSVAKKYNIVEGKGRYIVSNNSTPIVIASKQYDGKVINIKLEEKGNIVPDEVTNSDEGEIKPEIPGETNPKEKGDLTNLKIKVLDKNKKPVKGAKIELIDKVVSTVVGTYISDEAGIVNIPNPKFIGTYAISLDSENNYESSIPNKNSFTCIYNQNEWKTVDGKDYNGKEFVVEVKEKTSKPTSIEDDIKSEEKFDKVRVKVIDQKGKPIEGIGFKLLDLQNGGNSVASYETDKYGYMTVTKPIYEGSYKLDLSNRRNYDPKIPNKFNYSLQCDNESWIKVEDKEFNGSELLVELIENDSVITPEIPSEPVDPGLPENPNIPEVPDTPENKLEKINVKFVDENNAPIMGAKIDYIDVNNNDKVIETLVTDTEGNCKVGKPTQAGEFALSVKKPYRDFMFMNGSGSEYELTSNEGTQWDKIDGIKYEGKDIVIKVKDVDAPEARKDTILLRVVDENGYPINDSVFSVTDMDSFSPLKNTYKADENGIVAIKVQRKELKNAAILLEKSFKKYKLDNPIPFTVDSTEIKTLNKKEFDGKPITVELKKNIWKTELNPIYVEMPDDNTIEATFKENLEFLEKDPKKIKELIYVKEFVWNASDEQGNIFLGENDKISVKDNKLIINFEKPKKIKTSAKLIIKEGSLITDNGGIVRDLQWAISTSSRIYETKYDNNLYDYKGGEAVVRIKGNRMGVLKEGDLNVSINIGGTTKSIDIPVKIEYGVEPIVRFTLPENKTDKTITYVFSASVKGQADYTNMVSYGEMTAASVLPKGKNKDEQTLGAIRASANDYKGNNENNTDITVFVKPGEGGLKAMLHLYGTNLNSKITEVRAIDENGVIFPVNHVST</sequence>
<evidence type="ECO:0000313" key="3">
    <source>
        <dbReference type="EMBL" id="SEN23789.1"/>
    </source>
</evidence>
<dbReference type="EMBL" id="FODF01000001">
    <property type="protein sequence ID" value="SEN23789.1"/>
    <property type="molecule type" value="Genomic_DNA"/>
</dbReference>
<reference evidence="3 4" key="1">
    <citation type="submission" date="2016-10" db="EMBL/GenBank/DDBJ databases">
        <authorList>
            <person name="de Groot N.N."/>
        </authorList>
    </citation>
    <scope>NUCLEOTIDE SEQUENCE [LARGE SCALE GENOMIC DNA]</scope>
    <source>
        <strain evidence="3 4">Calf135</strain>
    </source>
</reference>
<evidence type="ECO:0008006" key="5">
    <source>
        <dbReference type="Google" id="ProtNLM"/>
    </source>
</evidence>
<name>A0A1H8EWE1_9FIRM</name>